<comment type="caution">
    <text evidence="4">The sequence shown here is derived from an EMBL/GenBank/DDBJ whole genome shotgun (WGS) entry which is preliminary data.</text>
</comment>
<dbReference type="InterPro" id="IPR045198">
    <property type="entry name" value="CNBL1-10"/>
</dbReference>
<dbReference type="PROSITE" id="PS00018">
    <property type="entry name" value="EF_HAND_1"/>
    <property type="match status" value="3"/>
</dbReference>
<dbReference type="SUPFAM" id="SSF47473">
    <property type="entry name" value="EF-hand"/>
    <property type="match status" value="1"/>
</dbReference>
<feature type="domain" description="EF-hand" evidence="3">
    <location>
        <begin position="81"/>
        <end position="116"/>
    </location>
</feature>
<dbReference type="GO" id="GO:0019722">
    <property type="term" value="P:calcium-mediated signaling"/>
    <property type="evidence" value="ECO:0007669"/>
    <property type="project" value="InterPro"/>
</dbReference>
<evidence type="ECO:0000313" key="4">
    <source>
        <dbReference type="EMBL" id="KAA6367934.1"/>
    </source>
</evidence>
<reference evidence="4 5" key="1">
    <citation type="submission" date="2019-03" db="EMBL/GenBank/DDBJ databases">
        <title>Single cell metagenomics reveals metabolic interactions within the superorganism composed of flagellate Streblomastix strix and complex community of Bacteroidetes bacteria on its surface.</title>
        <authorList>
            <person name="Treitli S.C."/>
            <person name="Kolisko M."/>
            <person name="Husnik F."/>
            <person name="Keeling P."/>
            <person name="Hampl V."/>
        </authorList>
    </citation>
    <scope>NUCLEOTIDE SEQUENCE [LARGE SCALE GENOMIC DNA]</scope>
    <source>
        <strain evidence="4">ST1C</strain>
    </source>
</reference>
<dbReference type="InterPro" id="IPR002048">
    <property type="entry name" value="EF_hand_dom"/>
</dbReference>
<dbReference type="EMBL" id="SNRW01017838">
    <property type="protein sequence ID" value="KAA6367934.1"/>
    <property type="molecule type" value="Genomic_DNA"/>
</dbReference>
<dbReference type="Proteomes" id="UP000324800">
    <property type="component" value="Unassembled WGS sequence"/>
</dbReference>
<dbReference type="OrthoDB" id="191686at2759"/>
<evidence type="ECO:0000259" key="3">
    <source>
        <dbReference type="PROSITE" id="PS50222"/>
    </source>
</evidence>
<dbReference type="GO" id="GO:0005509">
    <property type="term" value="F:calcium ion binding"/>
    <property type="evidence" value="ECO:0007669"/>
    <property type="project" value="InterPro"/>
</dbReference>
<dbReference type="SMART" id="SM00054">
    <property type="entry name" value="EFh"/>
    <property type="match status" value="3"/>
</dbReference>
<gene>
    <name evidence="4" type="ORF">EZS28_036539</name>
</gene>
<organism evidence="4 5">
    <name type="scientific">Streblomastix strix</name>
    <dbReference type="NCBI Taxonomy" id="222440"/>
    <lineage>
        <taxon>Eukaryota</taxon>
        <taxon>Metamonada</taxon>
        <taxon>Preaxostyla</taxon>
        <taxon>Oxymonadida</taxon>
        <taxon>Streblomastigidae</taxon>
        <taxon>Streblomastix</taxon>
    </lineage>
</organism>
<dbReference type="PANTHER" id="PTHR23056">
    <property type="entry name" value="CALCINEURIN B"/>
    <property type="match status" value="1"/>
</dbReference>
<dbReference type="PRINTS" id="PR00450">
    <property type="entry name" value="RECOVERIN"/>
</dbReference>
<dbReference type="FunFam" id="1.10.238.10:FF:000003">
    <property type="entry name" value="Calmodulin A"/>
    <property type="match status" value="1"/>
</dbReference>
<dbReference type="CDD" id="cd00051">
    <property type="entry name" value="EFh"/>
    <property type="match status" value="1"/>
</dbReference>
<keyword evidence="2" id="KW-0106">Calcium</keyword>
<dbReference type="AlphaFoldDB" id="A0A5J4UCI2"/>
<evidence type="ECO:0000313" key="5">
    <source>
        <dbReference type="Proteomes" id="UP000324800"/>
    </source>
</evidence>
<dbReference type="PROSITE" id="PS50222">
    <property type="entry name" value="EF_HAND_2"/>
    <property type="match status" value="3"/>
</dbReference>
<dbReference type="Pfam" id="PF13499">
    <property type="entry name" value="EF-hand_7"/>
    <property type="match status" value="1"/>
</dbReference>
<accession>A0A5J4UCI2</accession>
<proteinExistence type="predicted"/>
<keyword evidence="1" id="KW-0677">Repeat</keyword>
<dbReference type="InterPro" id="IPR011992">
    <property type="entry name" value="EF-hand-dom_pair"/>
</dbReference>
<dbReference type="GO" id="GO:0019900">
    <property type="term" value="F:kinase binding"/>
    <property type="evidence" value="ECO:0007669"/>
    <property type="project" value="InterPro"/>
</dbReference>
<name>A0A5J4UCI2_9EUKA</name>
<dbReference type="Gene3D" id="1.10.238.10">
    <property type="entry name" value="EF-hand"/>
    <property type="match status" value="1"/>
</dbReference>
<dbReference type="PANTHER" id="PTHR23056:SF110">
    <property type="entry name" value="CALMODULIN"/>
    <property type="match status" value="1"/>
</dbReference>
<feature type="domain" description="EF-hand" evidence="3">
    <location>
        <begin position="39"/>
        <end position="74"/>
    </location>
</feature>
<evidence type="ECO:0000256" key="2">
    <source>
        <dbReference type="ARBA" id="ARBA00022837"/>
    </source>
</evidence>
<dbReference type="Pfam" id="PF13202">
    <property type="entry name" value="EF-hand_5"/>
    <property type="match status" value="1"/>
</dbReference>
<protein>
    <submittedName>
        <fullName evidence="4">Putative calcineurin B</fullName>
    </submittedName>
</protein>
<evidence type="ECO:0000256" key="1">
    <source>
        <dbReference type="ARBA" id="ARBA00022737"/>
    </source>
</evidence>
<dbReference type="InterPro" id="IPR018247">
    <property type="entry name" value="EF_Hand_1_Ca_BS"/>
</dbReference>
<feature type="domain" description="EF-hand" evidence="3">
    <location>
        <begin position="2"/>
        <end position="37"/>
    </location>
</feature>
<sequence length="129" mass="14838">MQPGLFADRIFLVFDQNRDGVLDFGEFLLGLSIFCNRGTIDEKLRFSFGIYDFDGDGTIDSEELCRILIASLTDESMSEEEVKQSVNTMFHEADANNDGRINFDEYRSLMLKHPSVLRQLKEKEQNTQV</sequence>